<dbReference type="EC" id="3.1.26.-" evidence="4"/>
<dbReference type="KEGG" id="erl:AOC36_01610"/>
<feature type="domain" description="RNase III" evidence="5">
    <location>
        <begin position="7"/>
        <end position="106"/>
    </location>
</feature>
<dbReference type="RefSeq" id="WP_067630493.1">
    <property type="nucleotide sequence ID" value="NZ_CP013213.1"/>
</dbReference>
<dbReference type="GO" id="GO:0006364">
    <property type="term" value="P:rRNA processing"/>
    <property type="evidence" value="ECO:0007669"/>
    <property type="project" value="UniProtKB-UniRule"/>
</dbReference>
<keyword evidence="7" id="KW-1185">Reference proteome</keyword>
<keyword evidence="3 4" id="KW-0378">Hydrolase</keyword>
<proteinExistence type="inferred from homology"/>
<dbReference type="PIRSF" id="PIRSF005520">
    <property type="entry name" value="UCP005520"/>
    <property type="match status" value="1"/>
</dbReference>
<keyword evidence="4" id="KW-0690">Ribosome biogenesis</keyword>
<evidence type="ECO:0000256" key="2">
    <source>
        <dbReference type="ARBA" id="ARBA00022759"/>
    </source>
</evidence>
<dbReference type="InterPro" id="IPR036389">
    <property type="entry name" value="RNase_III_sf"/>
</dbReference>
<dbReference type="InterPro" id="IPR008226">
    <property type="entry name" value="Mini3_fam"/>
</dbReference>
<dbReference type="EMBL" id="CP013213">
    <property type="protein sequence ID" value="AMC92728.1"/>
    <property type="molecule type" value="Genomic_DNA"/>
</dbReference>
<sequence length="125" mass="14132">MNESGNVLAFIGDAVLSLQVREYLVSKGVSQLSRLQQQSTRFVSASAQAEFMVSLIESDLLNETEVNVYKRGRNAKSKSVAKNADVITYRIATGFEALWGYLYLEGHHKRLDQLWSEFIKKVESQ</sequence>
<keyword evidence="4" id="KW-0694">RNA-binding</keyword>
<evidence type="ECO:0000256" key="3">
    <source>
        <dbReference type="ARBA" id="ARBA00022801"/>
    </source>
</evidence>
<evidence type="ECO:0000256" key="1">
    <source>
        <dbReference type="ARBA" id="ARBA00022722"/>
    </source>
</evidence>
<dbReference type="InterPro" id="IPR000999">
    <property type="entry name" value="RNase_III_dom"/>
</dbReference>
<keyword evidence="4" id="KW-0460">Magnesium</keyword>
<comment type="cofactor">
    <cofactor evidence="4">
        <name>Mg(2+)</name>
        <dbReference type="ChEBI" id="CHEBI:18420"/>
    </cofactor>
</comment>
<feature type="active site" evidence="4">
    <location>
        <position position="13"/>
    </location>
</feature>
<dbReference type="OrthoDB" id="46571at2"/>
<dbReference type="PANTHER" id="PTHR34276:SF1">
    <property type="entry name" value="MINI-RIBONUCLEASE 3"/>
    <property type="match status" value="1"/>
</dbReference>
<keyword evidence="2 4" id="KW-0255">Endonuclease</keyword>
<name>A0A109UGK8_9FIRM</name>
<dbReference type="PANTHER" id="PTHR34276">
    <property type="entry name" value="MINI-RIBONUCLEASE 3"/>
    <property type="match status" value="1"/>
</dbReference>
<comment type="subunit">
    <text evidence="4">Homodimer.</text>
</comment>
<comment type="function">
    <text evidence="4">Involved in correct processing of both the 5' and 3' ends of 23S rRNA precursor. Processes 30S rRNA precursor transcript even in absence of ribonuclease 3 (Rnc); Rnc processes 30S rRNA into smaller rRNA precursors.</text>
</comment>
<protein>
    <recommendedName>
        <fullName evidence="4">Mini-ribonuclease 3</fullName>
        <shortName evidence="4">Mini-3</shortName>
        <shortName evidence="4">Mini-RNase 3</shortName>
        <ecNumber evidence="4">3.1.26.-</ecNumber>
    </recommendedName>
    <alternativeName>
        <fullName evidence="4">Mini-RNase III</fullName>
        <shortName evidence="4">Mini-III</shortName>
    </alternativeName>
</protein>
<dbReference type="GO" id="GO:0004525">
    <property type="term" value="F:ribonuclease III activity"/>
    <property type="evidence" value="ECO:0007669"/>
    <property type="project" value="InterPro"/>
</dbReference>
<dbReference type="SUPFAM" id="SSF69065">
    <property type="entry name" value="RNase III domain-like"/>
    <property type="match status" value="1"/>
</dbReference>
<keyword evidence="1 4" id="KW-0540">Nuclease</keyword>
<evidence type="ECO:0000256" key="4">
    <source>
        <dbReference type="HAMAP-Rule" id="MF_01468"/>
    </source>
</evidence>
<keyword evidence="4" id="KW-0699">rRNA-binding</keyword>
<dbReference type="Pfam" id="PF00636">
    <property type="entry name" value="Ribonuclease_3"/>
    <property type="match status" value="1"/>
</dbReference>
<dbReference type="HAMAP" id="MF_01468">
    <property type="entry name" value="RNase_Mini_III"/>
    <property type="match status" value="1"/>
</dbReference>
<comment type="similarity">
    <text evidence="4">Belongs to the MrnC RNase family.</text>
</comment>
<evidence type="ECO:0000313" key="7">
    <source>
        <dbReference type="Proteomes" id="UP000063781"/>
    </source>
</evidence>
<dbReference type="AlphaFoldDB" id="A0A109UGK8"/>
<accession>A0A109UGK8</accession>
<dbReference type="GO" id="GO:0005737">
    <property type="term" value="C:cytoplasm"/>
    <property type="evidence" value="ECO:0007669"/>
    <property type="project" value="UniProtKB-SubCell"/>
</dbReference>
<keyword evidence="4" id="KW-0963">Cytoplasm</keyword>
<dbReference type="Proteomes" id="UP000063781">
    <property type="component" value="Chromosome"/>
</dbReference>
<dbReference type="CDD" id="cd00593">
    <property type="entry name" value="RIBOc"/>
    <property type="match status" value="1"/>
</dbReference>
<keyword evidence="4" id="KW-0698">rRNA processing</keyword>
<organism evidence="6 7">
    <name type="scientific">Erysipelothrix larvae</name>
    <dbReference type="NCBI Taxonomy" id="1514105"/>
    <lineage>
        <taxon>Bacteria</taxon>
        <taxon>Bacillati</taxon>
        <taxon>Bacillota</taxon>
        <taxon>Erysipelotrichia</taxon>
        <taxon>Erysipelotrichales</taxon>
        <taxon>Erysipelotrichaceae</taxon>
        <taxon>Erysipelothrix</taxon>
    </lineage>
</organism>
<evidence type="ECO:0000313" key="6">
    <source>
        <dbReference type="EMBL" id="AMC92728.1"/>
    </source>
</evidence>
<dbReference type="STRING" id="1514105.AOC36_01610"/>
<dbReference type="GO" id="GO:0019843">
    <property type="term" value="F:rRNA binding"/>
    <property type="evidence" value="ECO:0007669"/>
    <property type="project" value="UniProtKB-UniRule"/>
</dbReference>
<reference evidence="6 7" key="1">
    <citation type="submission" date="2015-10" db="EMBL/GenBank/DDBJ databases">
        <title>Erysipelothrix larvae sp. LV19 isolated from the larval gut of the rhinoceros beetle, Trypoxylus dichotomus.</title>
        <authorList>
            <person name="Lim S."/>
            <person name="Kim B.-C."/>
        </authorList>
    </citation>
    <scope>NUCLEOTIDE SEQUENCE [LARGE SCALE GENOMIC DNA]</scope>
    <source>
        <strain evidence="6 7">LV19</strain>
    </source>
</reference>
<comment type="subcellular location">
    <subcellularLocation>
        <location evidence="4">Cytoplasm</location>
    </subcellularLocation>
</comment>
<evidence type="ECO:0000259" key="5">
    <source>
        <dbReference type="Pfam" id="PF00636"/>
    </source>
</evidence>
<dbReference type="Gene3D" id="1.10.1520.10">
    <property type="entry name" value="Ribonuclease III domain"/>
    <property type="match status" value="1"/>
</dbReference>
<gene>
    <name evidence="4" type="primary">mrnC</name>
    <name evidence="6" type="ORF">AOC36_01610</name>
</gene>